<accession>A0A9N8ZCP2</accession>
<evidence type="ECO:0000313" key="1">
    <source>
        <dbReference type="EMBL" id="CAG8480723.1"/>
    </source>
</evidence>
<feature type="non-terminal residue" evidence="1">
    <location>
        <position position="1"/>
    </location>
</feature>
<keyword evidence="2" id="KW-1185">Reference proteome</keyword>
<organism evidence="1 2">
    <name type="scientific">Dentiscutata erythropus</name>
    <dbReference type="NCBI Taxonomy" id="1348616"/>
    <lineage>
        <taxon>Eukaryota</taxon>
        <taxon>Fungi</taxon>
        <taxon>Fungi incertae sedis</taxon>
        <taxon>Mucoromycota</taxon>
        <taxon>Glomeromycotina</taxon>
        <taxon>Glomeromycetes</taxon>
        <taxon>Diversisporales</taxon>
        <taxon>Gigasporaceae</taxon>
        <taxon>Dentiscutata</taxon>
    </lineage>
</organism>
<evidence type="ECO:0000313" key="2">
    <source>
        <dbReference type="Proteomes" id="UP000789405"/>
    </source>
</evidence>
<gene>
    <name evidence="1" type="ORF">DERYTH_LOCUS1911</name>
</gene>
<dbReference type="Proteomes" id="UP000789405">
    <property type="component" value="Unassembled WGS sequence"/>
</dbReference>
<dbReference type="AlphaFoldDB" id="A0A9N8ZCP2"/>
<name>A0A9N8ZCP2_9GLOM</name>
<protein>
    <submittedName>
        <fullName evidence="1">7207_t:CDS:1</fullName>
    </submittedName>
</protein>
<comment type="caution">
    <text evidence="1">The sequence shown here is derived from an EMBL/GenBank/DDBJ whole genome shotgun (WGS) entry which is preliminary data.</text>
</comment>
<reference evidence="1" key="1">
    <citation type="submission" date="2021-06" db="EMBL/GenBank/DDBJ databases">
        <authorList>
            <person name="Kallberg Y."/>
            <person name="Tangrot J."/>
            <person name="Rosling A."/>
        </authorList>
    </citation>
    <scope>NUCLEOTIDE SEQUENCE</scope>
    <source>
        <strain evidence="1">MA453B</strain>
    </source>
</reference>
<proteinExistence type="predicted"/>
<sequence length="78" mass="8932">EFYAINNIRVNPKKSKLIVFNPSIVKQQSPVHLDYKKGQTLSTINHQDNKKQEAHTKPTGLFEEYVPDSKAMLYATSI</sequence>
<dbReference type="EMBL" id="CAJVPY010000570">
    <property type="protein sequence ID" value="CAG8480723.1"/>
    <property type="molecule type" value="Genomic_DNA"/>
</dbReference>